<dbReference type="EMBL" id="KP795540">
    <property type="protein sequence ID" value="AKN37588.1"/>
    <property type="molecule type" value="Genomic_DNA"/>
</dbReference>
<dbReference type="InterPro" id="IPR050921">
    <property type="entry name" value="T4SS_GSP_E_ATPase"/>
</dbReference>
<dbReference type="SUPFAM" id="SSF52540">
    <property type="entry name" value="P-loop containing nucleoside triphosphate hydrolases"/>
    <property type="match status" value="1"/>
</dbReference>
<protein>
    <submittedName>
        <fullName evidence="3">Type II/IV secretion system ATP hydrolase TadA/VirB11/CpaF, TadA subfamily</fullName>
    </submittedName>
</protein>
<dbReference type="InterPro" id="IPR001482">
    <property type="entry name" value="T2SS/T4SS_dom"/>
</dbReference>
<feature type="domain" description="Bacterial type II secretion system protein E" evidence="2">
    <location>
        <begin position="103"/>
        <end position="271"/>
    </location>
</feature>
<organism evidence="3">
    <name type="scientific">Vibrio sp. FF_291</name>
    <dbReference type="NCBI Taxonomy" id="1652832"/>
    <lineage>
        <taxon>Bacteria</taxon>
        <taxon>Pseudomonadati</taxon>
        <taxon>Pseudomonadota</taxon>
        <taxon>Gammaproteobacteria</taxon>
        <taxon>Vibrionales</taxon>
        <taxon>Vibrionaceae</taxon>
        <taxon>Vibrio</taxon>
    </lineage>
</organism>
<dbReference type="Pfam" id="PF00437">
    <property type="entry name" value="T2SSE"/>
    <property type="match status" value="1"/>
</dbReference>
<accession>A0A0H3ZMV0</accession>
<evidence type="ECO:0000313" key="3">
    <source>
        <dbReference type="EMBL" id="AKN37588.1"/>
    </source>
</evidence>
<dbReference type="Gene3D" id="3.40.50.300">
    <property type="entry name" value="P-loop containing nucleotide triphosphate hydrolases"/>
    <property type="match status" value="1"/>
</dbReference>
<dbReference type="CDD" id="cd01130">
    <property type="entry name" value="VirB11-like_ATPase"/>
    <property type="match status" value="1"/>
</dbReference>
<proteinExistence type="inferred from homology"/>
<sequence length="309" mass="34436">MDIRDLPLKGYLKPLLKYLEKKDIVEICVNKEGEIALEDIKGQWHWFSDKNITRELFETLAKYLANKTTQRFGADVPSYAGTLPGYGYRLQINCGAMVQSGLAVSIRISQASKYPLTSYMSEEKAEILSEMVKDGKTILVCGATGSGKTTLLNALIDHIPQDKRIITLQDTPELVVSHRNAVHLIKSKTESDIAGLKYKHFMNAITRLRPDRILLGEIDTDNVLAFLKLANIGHSGSISTIHASNPVEALNSLCTNVQMSGESNATVESIYQFAKQAIDCFITIKKINTPTGRQFVVDYILREDVKNEL</sequence>
<dbReference type="PANTHER" id="PTHR30486">
    <property type="entry name" value="TWITCHING MOTILITY PROTEIN PILT"/>
    <property type="match status" value="1"/>
</dbReference>
<evidence type="ECO:0000256" key="1">
    <source>
        <dbReference type="ARBA" id="ARBA00006611"/>
    </source>
</evidence>
<dbReference type="Gene3D" id="3.30.450.90">
    <property type="match status" value="1"/>
</dbReference>
<dbReference type="InterPro" id="IPR027417">
    <property type="entry name" value="P-loop_NTPase"/>
</dbReference>
<keyword evidence="3" id="KW-0378">Hydrolase</keyword>
<comment type="similarity">
    <text evidence="1">Belongs to the GSP E family.</text>
</comment>
<dbReference type="PANTHER" id="PTHR30486:SF6">
    <property type="entry name" value="TYPE IV PILUS RETRACTATION ATPASE PILT"/>
    <property type="match status" value="1"/>
</dbReference>
<name>A0A0H3ZMV0_9VIBR</name>
<reference evidence="3" key="1">
    <citation type="journal article" date="2015" name="MBio">
        <title>Eco-Evolutionary Dynamics of Episomes among Ecologically Cohesive Bacterial Populations.</title>
        <authorList>
            <person name="Xue H."/>
            <person name="Cordero O.X."/>
            <person name="Camas F.M."/>
            <person name="Trimble W."/>
            <person name="Meyer F."/>
            <person name="Guglielmini J."/>
            <person name="Rocha E.P."/>
            <person name="Polz M.F."/>
        </authorList>
    </citation>
    <scope>NUCLEOTIDE SEQUENCE</scope>
    <source>
        <strain evidence="3">FF_291</strain>
    </source>
</reference>
<dbReference type="AlphaFoldDB" id="A0A0H3ZMV0"/>
<evidence type="ECO:0000259" key="2">
    <source>
        <dbReference type="Pfam" id="PF00437"/>
    </source>
</evidence>
<dbReference type="GO" id="GO:0016887">
    <property type="term" value="F:ATP hydrolysis activity"/>
    <property type="evidence" value="ECO:0007669"/>
    <property type="project" value="InterPro"/>
</dbReference>